<dbReference type="SUPFAM" id="SSF117916">
    <property type="entry name" value="Fe-S cluster assembly (FSCA) domain-like"/>
    <property type="match status" value="1"/>
</dbReference>
<keyword evidence="5" id="KW-0411">Iron-sulfur</keyword>
<dbReference type="Pfam" id="PF01106">
    <property type="entry name" value="NifU"/>
    <property type="match status" value="1"/>
</dbReference>
<dbReference type="EMBL" id="BSOW01000002">
    <property type="protein sequence ID" value="GLR83755.1"/>
    <property type="molecule type" value="Genomic_DNA"/>
</dbReference>
<evidence type="ECO:0000256" key="2">
    <source>
        <dbReference type="ARBA" id="ARBA00022714"/>
    </source>
</evidence>
<keyword evidence="8" id="KW-1185">Reference proteome</keyword>
<dbReference type="Gene3D" id="3.30.300.130">
    <property type="entry name" value="Fe-S cluster assembly (FSCA)"/>
    <property type="match status" value="1"/>
</dbReference>
<evidence type="ECO:0000313" key="7">
    <source>
        <dbReference type="EMBL" id="GLR83755.1"/>
    </source>
</evidence>
<gene>
    <name evidence="7" type="ORF">GCM10007857_04650</name>
</gene>
<organism evidence="7 8">
    <name type="scientific">Bradyrhizobium iriomotense</name>
    <dbReference type="NCBI Taxonomy" id="441950"/>
    <lineage>
        <taxon>Bacteria</taxon>
        <taxon>Pseudomonadati</taxon>
        <taxon>Pseudomonadota</taxon>
        <taxon>Alphaproteobacteria</taxon>
        <taxon>Hyphomicrobiales</taxon>
        <taxon>Nitrobacteraceae</taxon>
        <taxon>Bradyrhizobium</taxon>
    </lineage>
</organism>
<keyword evidence="4" id="KW-0408">Iron</keyword>
<evidence type="ECO:0000256" key="3">
    <source>
        <dbReference type="ARBA" id="ARBA00022723"/>
    </source>
</evidence>
<reference evidence="8" key="1">
    <citation type="journal article" date="2019" name="Int. J. Syst. Evol. Microbiol.">
        <title>The Global Catalogue of Microorganisms (GCM) 10K type strain sequencing project: providing services to taxonomists for standard genome sequencing and annotation.</title>
        <authorList>
            <consortium name="The Broad Institute Genomics Platform"/>
            <consortium name="The Broad Institute Genome Sequencing Center for Infectious Disease"/>
            <person name="Wu L."/>
            <person name="Ma J."/>
        </authorList>
    </citation>
    <scope>NUCLEOTIDE SEQUENCE [LARGE SCALE GENOMIC DNA]</scope>
    <source>
        <strain evidence="8">NBRC 102520</strain>
    </source>
</reference>
<dbReference type="CDD" id="cd03467">
    <property type="entry name" value="Rieske"/>
    <property type="match status" value="1"/>
</dbReference>
<dbReference type="InterPro" id="IPR017941">
    <property type="entry name" value="Rieske_2Fe-2S"/>
</dbReference>
<evidence type="ECO:0000256" key="4">
    <source>
        <dbReference type="ARBA" id="ARBA00023004"/>
    </source>
</evidence>
<sequence length="289" mass="30916">MNALELTPTVRNNLAGFVSDIERLESIVATWDDGPRSVVGAYKLALEALNAEAFRRLIRALKVDPAALAAMKTAATDEVVYAVLRSYDVLKASLNERVEQALESVRPMLKSHGGDVELVDVRPPTVEVRFKGACDSCPASTLTFHAGVKKALQDVCPEITDVVQVKGAGAVSEGAVRFISPFALNAEGNWISAGTLSDFPDGAIRSMELGGRKIILSRNGASLTCFENACAHLGFPIHDGEVKNGIITCPYHGFRYDLASGECLTAPEVQLQPHAVRIVGSSVEIRISA</sequence>
<dbReference type="InterPro" id="IPR001075">
    <property type="entry name" value="NIF_FeS_clus_asmbl_NifU_C"/>
</dbReference>
<keyword evidence="3" id="KW-0479">Metal-binding</keyword>
<evidence type="ECO:0000256" key="1">
    <source>
        <dbReference type="ARBA" id="ARBA00006420"/>
    </source>
</evidence>
<evidence type="ECO:0000313" key="8">
    <source>
        <dbReference type="Proteomes" id="UP001156905"/>
    </source>
</evidence>
<keyword evidence="2" id="KW-0001">2Fe-2S</keyword>
<dbReference type="Pfam" id="PF00355">
    <property type="entry name" value="Rieske"/>
    <property type="match status" value="1"/>
</dbReference>
<dbReference type="PANTHER" id="PTHR11178">
    <property type="entry name" value="IRON-SULFUR CLUSTER SCAFFOLD PROTEIN NFU-RELATED"/>
    <property type="match status" value="1"/>
</dbReference>
<evidence type="ECO:0000256" key="5">
    <source>
        <dbReference type="ARBA" id="ARBA00023014"/>
    </source>
</evidence>
<name>A0ABQ6AT12_9BRAD</name>
<feature type="domain" description="Rieske" evidence="6">
    <location>
        <begin position="191"/>
        <end position="285"/>
    </location>
</feature>
<protein>
    <recommendedName>
        <fullName evidence="6">Rieske domain-containing protein</fullName>
    </recommendedName>
</protein>
<dbReference type="Gene3D" id="2.102.10.10">
    <property type="entry name" value="Rieske [2Fe-2S] iron-sulphur domain"/>
    <property type="match status" value="1"/>
</dbReference>
<dbReference type="InterPro" id="IPR036922">
    <property type="entry name" value="Rieske_2Fe-2S_sf"/>
</dbReference>
<dbReference type="SUPFAM" id="SSF50022">
    <property type="entry name" value="ISP domain"/>
    <property type="match status" value="1"/>
</dbReference>
<comment type="similarity">
    <text evidence="1">Belongs to the NifU family.</text>
</comment>
<dbReference type="Proteomes" id="UP001156905">
    <property type="component" value="Unassembled WGS sequence"/>
</dbReference>
<dbReference type="PANTHER" id="PTHR11178:SF25">
    <property type="entry name" value="NIFU-LIKE PROTEIN 3, CHLOROPLASTIC"/>
    <property type="match status" value="1"/>
</dbReference>
<dbReference type="RefSeq" id="WP_284260591.1">
    <property type="nucleotide sequence ID" value="NZ_BSOW01000002.1"/>
</dbReference>
<comment type="caution">
    <text evidence="7">The sequence shown here is derived from an EMBL/GenBank/DDBJ whole genome shotgun (WGS) entry which is preliminary data.</text>
</comment>
<dbReference type="InterPro" id="IPR034904">
    <property type="entry name" value="FSCA_dom_sf"/>
</dbReference>
<dbReference type="PROSITE" id="PS51296">
    <property type="entry name" value="RIESKE"/>
    <property type="match status" value="1"/>
</dbReference>
<accession>A0ABQ6AT12</accession>
<proteinExistence type="inferred from homology"/>
<evidence type="ECO:0000259" key="6">
    <source>
        <dbReference type="PROSITE" id="PS51296"/>
    </source>
</evidence>